<feature type="region of interest" description="Disordered" evidence="1">
    <location>
        <begin position="78"/>
        <end position="123"/>
    </location>
</feature>
<reference evidence="3 4" key="1">
    <citation type="journal article" date="2013" name="Int. J. Syst. Evol. Microbiol.">
        <title>Marinicauda pacifica gen. nov., sp. nov., a prosthecate alphaproteobacterium of the family Hyphomonadaceae isolated from deep seawater.</title>
        <authorList>
            <person name="Zhang X.Y."/>
            <person name="Li G.W."/>
            <person name="Wang C.S."/>
            <person name="Zhang Y.J."/>
            <person name="Xu X.W."/>
            <person name="Li H."/>
            <person name="Liu A."/>
            <person name="Liu C."/>
            <person name="Xie B.B."/>
            <person name="Qin Q.L."/>
            <person name="Xu Z."/>
            <person name="Chen X.L."/>
            <person name="Zhou B.C."/>
            <person name="Zhang Y.Z."/>
        </authorList>
    </citation>
    <scope>NUCLEOTIDE SEQUENCE [LARGE SCALE GENOMIC DNA]</scope>
    <source>
        <strain evidence="3 4">P-1 km-3</strain>
    </source>
</reference>
<keyword evidence="4" id="KW-1185">Reference proteome</keyword>
<evidence type="ECO:0000313" key="4">
    <source>
        <dbReference type="Proteomes" id="UP000305451"/>
    </source>
</evidence>
<sequence length="123" mass="12659">MIRFFRRLAAFTIALVTFAVALFLILQLEPASLGGWVLLAVLFLGAVAGSLYAYRALMGSDFAPGMVTPDGQDRYAPGLAFGASAGQSRRRRDDGDEDMDAAAGSRGGDAGDDPTGAGTGAGL</sequence>
<gene>
    <name evidence="3" type="ORF">E5162_09110</name>
</gene>
<accession>A0A4S2HB89</accession>
<keyword evidence="2" id="KW-0472">Membrane</keyword>
<organism evidence="3 4">
    <name type="scientific">Marinicauda pacifica</name>
    <dbReference type="NCBI Taxonomy" id="1133559"/>
    <lineage>
        <taxon>Bacteria</taxon>
        <taxon>Pseudomonadati</taxon>
        <taxon>Pseudomonadota</taxon>
        <taxon>Alphaproteobacteria</taxon>
        <taxon>Maricaulales</taxon>
        <taxon>Maricaulaceae</taxon>
        <taxon>Marinicauda</taxon>
    </lineage>
</organism>
<keyword evidence="2" id="KW-1133">Transmembrane helix</keyword>
<comment type="caution">
    <text evidence="3">The sequence shown here is derived from an EMBL/GenBank/DDBJ whole genome shotgun (WGS) entry which is preliminary data.</text>
</comment>
<evidence type="ECO:0000256" key="2">
    <source>
        <dbReference type="SAM" id="Phobius"/>
    </source>
</evidence>
<name>A0A4S2HB89_9PROT</name>
<feature type="transmembrane region" description="Helical" evidence="2">
    <location>
        <begin position="33"/>
        <end position="54"/>
    </location>
</feature>
<evidence type="ECO:0000313" key="3">
    <source>
        <dbReference type="EMBL" id="TGY93207.1"/>
    </source>
</evidence>
<keyword evidence="2" id="KW-0812">Transmembrane</keyword>
<dbReference type="Proteomes" id="UP000305451">
    <property type="component" value="Unassembled WGS sequence"/>
</dbReference>
<dbReference type="AlphaFoldDB" id="A0A4S2HB89"/>
<dbReference type="RefSeq" id="WP_135944925.1">
    <property type="nucleotide sequence ID" value="NZ_BMEI01000002.1"/>
</dbReference>
<protein>
    <submittedName>
        <fullName evidence="3">Uncharacterized protein</fullName>
    </submittedName>
</protein>
<proteinExistence type="predicted"/>
<dbReference type="EMBL" id="SRXV01000002">
    <property type="protein sequence ID" value="TGY93207.1"/>
    <property type="molecule type" value="Genomic_DNA"/>
</dbReference>
<evidence type="ECO:0000256" key="1">
    <source>
        <dbReference type="SAM" id="MobiDB-lite"/>
    </source>
</evidence>